<dbReference type="KEGG" id="msub:BK009_02900"/>
<dbReference type="InterPro" id="IPR036821">
    <property type="entry name" value="Peptide_deformylase_sf"/>
</dbReference>
<gene>
    <name evidence="1" type="ORF">BK009_02900</name>
</gene>
<organism evidence="1 2">
    <name type="scientific">Methanobacterium subterraneum</name>
    <dbReference type="NCBI Taxonomy" id="59277"/>
    <lineage>
        <taxon>Archaea</taxon>
        <taxon>Methanobacteriati</taxon>
        <taxon>Methanobacteriota</taxon>
        <taxon>Methanomada group</taxon>
        <taxon>Methanobacteria</taxon>
        <taxon>Methanobacteriales</taxon>
        <taxon>Methanobacteriaceae</taxon>
        <taxon>Methanobacterium</taxon>
    </lineage>
</organism>
<reference evidence="1 2" key="1">
    <citation type="submission" date="2016-10" db="EMBL/GenBank/DDBJ databases">
        <title>Comparative genomics between deep and shallow subseafloor isolates.</title>
        <authorList>
            <person name="Ishii S."/>
            <person name="Miller J.R."/>
            <person name="Sutton G."/>
            <person name="Suzuki S."/>
            <person name="Methe B."/>
            <person name="Inagaki F."/>
            <person name="Imachi H."/>
        </authorList>
    </citation>
    <scope>NUCLEOTIDE SEQUENCE [LARGE SCALE GENOMIC DNA]</scope>
    <source>
        <strain evidence="1 2">A8p</strain>
    </source>
</reference>
<proteinExistence type="predicted"/>
<dbReference type="AlphaFoldDB" id="A0A2H4VNS3"/>
<sequence>MESTEYDILNYDKLKKQLSFNFAENKAINDLNIKPDAFIPVLFSLKFGGDWSFKTSELEAMAVKEKITRYNENTGEGYTLERVTLFVNPCLISNEGKVLRLEKCGAKNERELVERPFRVKLDAEDIVQAELNPKIMEISLKRIKGPLSFSGSAAYGVSHEIEHLAGCERTGKFLWEFKYRVQG</sequence>
<accession>A0A2H4VNS3</accession>
<dbReference type="SUPFAM" id="SSF56420">
    <property type="entry name" value="Peptide deformylase"/>
    <property type="match status" value="1"/>
</dbReference>
<evidence type="ECO:0000313" key="2">
    <source>
        <dbReference type="Proteomes" id="UP000232631"/>
    </source>
</evidence>
<name>A0A2H4VNS3_9EURY</name>
<keyword evidence="2" id="KW-1185">Reference proteome</keyword>
<evidence type="ECO:0000313" key="1">
    <source>
        <dbReference type="EMBL" id="AUB59716.1"/>
    </source>
</evidence>
<dbReference type="Proteomes" id="UP000232631">
    <property type="component" value="Chromosome"/>
</dbReference>
<dbReference type="Gene3D" id="3.90.45.10">
    <property type="entry name" value="Peptide deformylase"/>
    <property type="match status" value="1"/>
</dbReference>
<protein>
    <submittedName>
        <fullName evidence="1">Uncharacterized protein</fullName>
    </submittedName>
</protein>
<dbReference type="RefSeq" id="WP_100908984.1">
    <property type="nucleotide sequence ID" value="NZ_CP017768.1"/>
</dbReference>
<dbReference type="GeneID" id="35125396"/>
<dbReference type="EMBL" id="CP017768">
    <property type="protein sequence ID" value="AUB59716.1"/>
    <property type="molecule type" value="Genomic_DNA"/>
</dbReference>